<keyword evidence="3" id="KW-1133">Transmembrane helix</keyword>
<dbReference type="InterPro" id="IPR016047">
    <property type="entry name" value="M23ase_b-sheet_dom"/>
</dbReference>
<evidence type="ECO:0000256" key="2">
    <source>
        <dbReference type="SAM" id="MobiDB-lite"/>
    </source>
</evidence>
<dbReference type="InterPro" id="IPR011055">
    <property type="entry name" value="Dup_hybrid_motif"/>
</dbReference>
<reference evidence="5" key="1">
    <citation type="journal article" date="2020" name="mSystems">
        <title>Genome- and Community-Level Interaction Insights into Carbon Utilization and Element Cycling Functions of Hydrothermarchaeota in Hydrothermal Sediment.</title>
        <authorList>
            <person name="Zhou Z."/>
            <person name="Liu Y."/>
            <person name="Xu W."/>
            <person name="Pan J."/>
            <person name="Luo Z.H."/>
            <person name="Li M."/>
        </authorList>
    </citation>
    <scope>NUCLEOTIDE SEQUENCE [LARGE SCALE GENOMIC DNA]</scope>
    <source>
        <strain evidence="5">SpSt-853</strain>
    </source>
</reference>
<dbReference type="PANTHER" id="PTHR21666">
    <property type="entry name" value="PEPTIDASE-RELATED"/>
    <property type="match status" value="1"/>
</dbReference>
<feature type="region of interest" description="Disordered" evidence="2">
    <location>
        <begin position="450"/>
        <end position="480"/>
    </location>
</feature>
<dbReference type="CDD" id="cd12797">
    <property type="entry name" value="M23_peptidase"/>
    <property type="match status" value="1"/>
</dbReference>
<proteinExistence type="predicted"/>
<name>A0A7C5ERE2_9BACT</name>
<comment type="caution">
    <text evidence="5">The sequence shown here is derived from an EMBL/GenBank/DDBJ whole genome shotgun (WGS) entry which is preliminary data.</text>
</comment>
<organism evidence="5">
    <name type="scientific">Desulfobacca acetoxidans</name>
    <dbReference type="NCBI Taxonomy" id="60893"/>
    <lineage>
        <taxon>Bacteria</taxon>
        <taxon>Pseudomonadati</taxon>
        <taxon>Thermodesulfobacteriota</taxon>
        <taxon>Desulfobaccia</taxon>
        <taxon>Desulfobaccales</taxon>
        <taxon>Desulfobaccaceae</taxon>
        <taxon>Desulfobacca</taxon>
    </lineage>
</organism>
<dbReference type="Gene3D" id="2.70.70.10">
    <property type="entry name" value="Glucose Permease (Domain IIA)"/>
    <property type="match status" value="1"/>
</dbReference>
<feature type="transmembrane region" description="Helical" evidence="3">
    <location>
        <begin position="12"/>
        <end position="32"/>
    </location>
</feature>
<keyword evidence="3" id="KW-0472">Membrane</keyword>
<dbReference type="SUPFAM" id="SSF51261">
    <property type="entry name" value="Duplicated hybrid motif"/>
    <property type="match status" value="1"/>
</dbReference>
<keyword evidence="3" id="KW-0812">Transmembrane</keyword>
<dbReference type="GO" id="GO:0004222">
    <property type="term" value="F:metalloendopeptidase activity"/>
    <property type="evidence" value="ECO:0007669"/>
    <property type="project" value="TreeGrafter"/>
</dbReference>
<sequence>MIKGLNLKWGKRNGLVLLGLLLTVVVILAWLVKGRLDLEDPWLEVPEKLSANGPKTTFLIKAGDRISGLREIKITLKQGDEAEKAVLTRAFPPGGEAGATVEVPVTLDLKALGLKDGRATLTAVATDRSWGNFFNGRSTRVTRTLEVELTPLGLTLVGISHLLQAGGSGLVVYRVSKPPKETGLKLGNRLFQGYPLPKGNPGDYVAFFAVPLENPGSLSAEIVARSFGGSEVKQGVPLKIKPKKWRQDKISLSEGFLRQVAAAFPDAGQGDLLKTFLEVNRQKRQANHERVQQVTAASTPQPLWQGAFLRYQGKPMARFGDRRLYIWQNRVVDEQVHLGEDLASLVHSPVPAGNRGTVVLAEPLGIYGNTVILDHGLGLFSMYSHLSQMAVKAGDQVDKGQILGRTGSTGLAGGDHLHFSVLVHGAFVNPLEWWDAHWVRDQVEKVWAPGPSPAVAAQEPPAKRKGPAPKKKVRKIRRGP</sequence>
<evidence type="ECO:0000259" key="4">
    <source>
        <dbReference type="Pfam" id="PF01551"/>
    </source>
</evidence>
<keyword evidence="1" id="KW-0732">Signal</keyword>
<gene>
    <name evidence="5" type="ORF">ENW48_07270</name>
</gene>
<accession>A0A7C5ERE2</accession>
<dbReference type="InterPro" id="IPR050570">
    <property type="entry name" value="Cell_wall_metabolism_enzyme"/>
</dbReference>
<dbReference type="EMBL" id="DTKJ01000052">
    <property type="protein sequence ID" value="HGZ12003.1"/>
    <property type="molecule type" value="Genomic_DNA"/>
</dbReference>
<protein>
    <submittedName>
        <fullName evidence="5">M23 family metallopeptidase</fullName>
    </submittedName>
</protein>
<evidence type="ECO:0000313" key="5">
    <source>
        <dbReference type="EMBL" id="HGZ12003.1"/>
    </source>
</evidence>
<feature type="domain" description="M23ase beta-sheet core" evidence="4">
    <location>
        <begin position="336"/>
        <end position="430"/>
    </location>
</feature>
<evidence type="ECO:0000256" key="1">
    <source>
        <dbReference type="ARBA" id="ARBA00022729"/>
    </source>
</evidence>
<dbReference type="AlphaFoldDB" id="A0A7C5ERE2"/>
<feature type="compositionally biased region" description="Basic residues" evidence="2">
    <location>
        <begin position="463"/>
        <end position="480"/>
    </location>
</feature>
<evidence type="ECO:0000256" key="3">
    <source>
        <dbReference type="SAM" id="Phobius"/>
    </source>
</evidence>
<dbReference type="PANTHER" id="PTHR21666:SF289">
    <property type="entry name" value="L-ALA--D-GLU ENDOPEPTIDASE"/>
    <property type="match status" value="1"/>
</dbReference>
<dbReference type="Pfam" id="PF01551">
    <property type="entry name" value="Peptidase_M23"/>
    <property type="match status" value="1"/>
</dbReference>